<keyword evidence="1" id="KW-1133">Transmembrane helix</keyword>
<reference evidence="2" key="2">
    <citation type="submission" date="2015-08" db="EMBL/GenBank/DDBJ databases">
        <authorList>
            <person name="Babu N.S."/>
            <person name="Beckwith C.J."/>
            <person name="Beseler K.G."/>
            <person name="Brison A."/>
            <person name="Carone J.V."/>
            <person name="Caskin T.P."/>
            <person name="Diamond M."/>
            <person name="Durham M.E."/>
            <person name="Foxe J.M."/>
            <person name="Go M."/>
            <person name="Henderson B.A."/>
            <person name="Jones I.B."/>
            <person name="McGettigan J.A."/>
            <person name="Micheletti S.J."/>
            <person name="Nasrallah M.E."/>
            <person name="Ortiz D."/>
            <person name="Piller C.R."/>
            <person name="Privatt S.R."/>
            <person name="Schneider S.L."/>
            <person name="Sharp S."/>
            <person name="Smith T.C."/>
            <person name="Stanton J.D."/>
            <person name="Ullery H.E."/>
            <person name="Wilson R.J."/>
            <person name="Serrano M.G."/>
            <person name="Buck G."/>
            <person name="Lee V."/>
            <person name="Wang Y."/>
            <person name="Carvalho R."/>
            <person name="Voegtly L."/>
            <person name="Shi R."/>
            <person name="Duckworth R."/>
            <person name="Johnson A."/>
            <person name="Loviza R."/>
            <person name="Walstead R."/>
            <person name="Shah Z."/>
            <person name="Kiflezghi M."/>
            <person name="Wade K."/>
            <person name="Ball S.L."/>
            <person name="Bradley K.W."/>
            <person name="Asai D.J."/>
            <person name="Bowman C.A."/>
            <person name="Russell D.A."/>
            <person name="Pope W.H."/>
            <person name="Jacobs-Sera D."/>
            <person name="Hendrix R.W."/>
            <person name="Hatfull G.F."/>
        </authorList>
    </citation>
    <scope>NUCLEOTIDE SEQUENCE [LARGE SCALE GENOMIC DNA]</scope>
</reference>
<dbReference type="EMBL" id="LN877951">
    <property type="protein sequence ID" value="CUV06253.1"/>
    <property type="molecule type" value="Genomic_DNA"/>
</dbReference>
<evidence type="ECO:0000313" key="2">
    <source>
        <dbReference type="EMBL" id="CUV06253.1"/>
    </source>
</evidence>
<evidence type="ECO:0000313" key="3">
    <source>
        <dbReference type="EMBL" id="PPS96924.1"/>
    </source>
</evidence>
<dbReference type="VEuPathDB" id="CryptoDB:ChTU502y2012_392g0080"/>
<reference evidence="3 4" key="3">
    <citation type="submission" date="2017-10" db="EMBL/GenBank/DDBJ databases">
        <title>Consistent, comparative and evidence-based genome annotation and re-annotation for the closely-related species, Cryptosporidium parvum, C. hominis and C. tyzzeri.</title>
        <authorList>
            <person name="Baptista R.P."/>
            <person name="Li Y."/>
            <person name="Sateriale A."/>
            <person name="Striepen B."/>
            <person name="Kissinger J.C."/>
        </authorList>
    </citation>
    <scope>NUCLEOTIDE SEQUENCE [LARGE SCALE GENOMIC DNA]</scope>
    <source>
        <strain evidence="3">30976</strain>
    </source>
</reference>
<dbReference type="AlphaFoldDB" id="A0A0S4TFH9"/>
<organism evidence="2">
    <name type="scientific">Cryptosporidium hominis</name>
    <dbReference type="NCBI Taxonomy" id="237895"/>
    <lineage>
        <taxon>Eukaryota</taxon>
        <taxon>Sar</taxon>
        <taxon>Alveolata</taxon>
        <taxon>Apicomplexa</taxon>
        <taxon>Conoidasida</taxon>
        <taxon>Coccidia</taxon>
        <taxon>Eucoccidiorida</taxon>
        <taxon>Eimeriorina</taxon>
        <taxon>Cryptosporidiidae</taxon>
        <taxon>Cryptosporidium</taxon>
    </lineage>
</organism>
<evidence type="ECO:0000256" key="1">
    <source>
        <dbReference type="SAM" id="Phobius"/>
    </source>
</evidence>
<dbReference type="VEuPathDB" id="CryptoDB:GY17_00001454"/>
<keyword evidence="1" id="KW-0472">Membrane</keyword>
<keyword evidence="1" id="KW-0812">Transmembrane</keyword>
<dbReference type="OrthoDB" id="343310at2759"/>
<sequence>MKLRLKKLLLFISNALIPGSGPLFYGISNISIFGIISGIAILFAFAFVILIALNGEFFSYETYNNIFLALFHRYNGHKLEKTLWTILFIILVSTLTLYGYLVHLSYKITLSLNKNIQIDIKQNSKDGREPKCTKSCQTNA</sequence>
<dbReference type="Proteomes" id="UP001429100">
    <property type="component" value="Unassembled WGS sequence"/>
</dbReference>
<proteinExistence type="predicted"/>
<accession>A0A0S4TFH9</accession>
<feature type="transmembrane region" description="Helical" evidence="1">
    <location>
        <begin position="82"/>
        <end position="101"/>
    </location>
</feature>
<protein>
    <submittedName>
        <fullName evidence="2">Uncharacterized protein</fullName>
    </submittedName>
</protein>
<evidence type="ECO:0000313" key="4">
    <source>
        <dbReference type="Proteomes" id="UP001429100"/>
    </source>
</evidence>
<gene>
    <name evidence="2" type="ORF">CHUDEA5_2650</name>
    <name evidence="3" type="ORF">GY17_00001454</name>
</gene>
<feature type="transmembrane region" description="Helical" evidence="1">
    <location>
        <begin position="31"/>
        <end position="53"/>
    </location>
</feature>
<keyword evidence="4" id="KW-1185">Reference proteome</keyword>
<dbReference type="VEuPathDB" id="CryptoDB:CHUDEA5_2650"/>
<dbReference type="EMBL" id="JTAI01000013">
    <property type="protein sequence ID" value="PPS96924.1"/>
    <property type="molecule type" value="Genomic_DNA"/>
</dbReference>
<reference evidence="3 4" key="1">
    <citation type="submission" date="2014-11" db="EMBL/GenBank/DDBJ databases">
        <title>Comparative genomic analysis of Cryptosporidium hominis reveals occurrence of genetic recombination in virulent subtypes.</title>
        <authorList>
            <person name="Guo Y."/>
            <person name="Tang K."/>
            <person name="Frace M."/>
            <person name="Li N."/>
            <person name="Roellig D.M."/>
            <person name="Sammons S."/>
            <person name="Knipe K."/>
            <person name="Rowe L."/>
            <person name="Feng Y."/>
            <person name="Xiao L."/>
        </authorList>
    </citation>
    <scope>NUCLEOTIDE SEQUENCE [LARGE SCALE GENOMIC DNA]</scope>
    <source>
        <strain evidence="3">30976</strain>
    </source>
</reference>
<name>A0A0S4TFH9_CRYHO</name>
<dbReference type="Proteomes" id="UP000199752">
    <property type="component" value="Chromosome 5"/>
</dbReference>